<feature type="transmembrane region" description="Helical" evidence="1">
    <location>
        <begin position="101"/>
        <end position="119"/>
    </location>
</feature>
<keyword evidence="1" id="KW-0472">Membrane</keyword>
<dbReference type="AlphaFoldDB" id="A0A504JH88"/>
<evidence type="ECO:0000256" key="1">
    <source>
        <dbReference type="SAM" id="Phobius"/>
    </source>
</evidence>
<keyword evidence="1" id="KW-1133">Transmembrane helix</keyword>
<keyword evidence="3" id="KW-1185">Reference proteome</keyword>
<feature type="transmembrane region" description="Helical" evidence="1">
    <location>
        <begin position="20"/>
        <end position="36"/>
    </location>
</feature>
<dbReference type="OrthoDB" id="9808870at2"/>
<name>A0A504JH88_9FLAO</name>
<feature type="transmembrane region" description="Helical" evidence="1">
    <location>
        <begin position="71"/>
        <end position="89"/>
    </location>
</feature>
<proteinExistence type="predicted"/>
<protein>
    <submittedName>
        <fullName evidence="2">HupE/UreJ family protein</fullName>
    </submittedName>
</protein>
<gene>
    <name evidence="2" type="ORF">FHK87_13090</name>
</gene>
<feature type="transmembrane region" description="Helical" evidence="1">
    <location>
        <begin position="172"/>
        <end position="190"/>
    </location>
</feature>
<dbReference type="RefSeq" id="WP_140593630.1">
    <property type="nucleotide sequence ID" value="NZ_VFWZ01000003.1"/>
</dbReference>
<dbReference type="EMBL" id="VFWZ01000003">
    <property type="protein sequence ID" value="TPN86199.1"/>
    <property type="molecule type" value="Genomic_DNA"/>
</dbReference>
<evidence type="ECO:0000313" key="2">
    <source>
        <dbReference type="EMBL" id="TPN86199.1"/>
    </source>
</evidence>
<comment type="caution">
    <text evidence="2">The sequence shown here is derived from an EMBL/GenBank/DDBJ whole genome shotgun (WGS) entry which is preliminary data.</text>
</comment>
<organism evidence="2 3">
    <name type="scientific">Aquimarina algicola</name>
    <dbReference type="NCBI Taxonomy" id="2589995"/>
    <lineage>
        <taxon>Bacteria</taxon>
        <taxon>Pseudomonadati</taxon>
        <taxon>Bacteroidota</taxon>
        <taxon>Flavobacteriia</taxon>
        <taxon>Flavobacteriales</taxon>
        <taxon>Flavobacteriaceae</taxon>
        <taxon>Aquimarina</taxon>
    </lineage>
</organism>
<dbReference type="Proteomes" id="UP000315540">
    <property type="component" value="Unassembled WGS sequence"/>
</dbReference>
<dbReference type="InterPro" id="IPR032809">
    <property type="entry name" value="Put_HupE_UreJ"/>
</dbReference>
<reference evidence="2 3" key="1">
    <citation type="submission" date="2019-06" db="EMBL/GenBank/DDBJ databases">
        <authorList>
            <person name="Meng X."/>
        </authorList>
    </citation>
    <scope>NUCLEOTIDE SEQUENCE [LARGE SCALE GENOMIC DNA]</scope>
    <source>
        <strain evidence="2 3">M625</strain>
    </source>
</reference>
<accession>A0A504JH88</accession>
<dbReference type="Pfam" id="PF13795">
    <property type="entry name" value="HupE_UreJ_2"/>
    <property type="match status" value="1"/>
</dbReference>
<feature type="transmembrane region" description="Helical" evidence="1">
    <location>
        <begin position="43"/>
        <end position="65"/>
    </location>
</feature>
<sequence length="194" mass="21719">MTEFWFYVKLGFSHVLDWHAYDHILFLIVLTVGYTFDNWKKVLILVTLFTIGHMLSLVLATYNVISVNSRLVEFLIPVTIMVTAVFNILTAKNTSKSSKAGVLYGTTIFFGLIHGLGFSGYFRTISSNVSSKILPLLEFALGIEAAQIVVVFIVLILGFIGQSILRFAKRDWVLIISSIVVGLVIPMLIANKIW</sequence>
<evidence type="ECO:0000313" key="3">
    <source>
        <dbReference type="Proteomes" id="UP000315540"/>
    </source>
</evidence>
<feature type="transmembrane region" description="Helical" evidence="1">
    <location>
        <begin position="139"/>
        <end position="160"/>
    </location>
</feature>
<keyword evidence="1" id="KW-0812">Transmembrane</keyword>